<protein>
    <submittedName>
        <fullName evidence="1">Alpha/beta hydrolase-fold protein</fullName>
    </submittedName>
</protein>
<evidence type="ECO:0000313" key="1">
    <source>
        <dbReference type="EMBL" id="GAA4944095.1"/>
    </source>
</evidence>
<dbReference type="InterPro" id="IPR050583">
    <property type="entry name" value="Mycobacterial_A85_antigen"/>
</dbReference>
<sequence>MSAVRAADFRVAVTNDSELVTQGRLLLFFSQQDEGEPRLYDYYPTASNSRIFATNVERWAVGEKRKFSDEFSGYPVAALEQLPAGTWRVQALLDHNVFSADLNSDGNLYSDVVILQVPEKGKLDLTLALKNQVQAEPLPESSELIKYVEFKSEVLSNFWQRDVSLKAAVLLPNSYQTRVNQFYPVIFQIGGFRQRYTRVQELFEDKDFKNYWYSPEAPQAIVVFLDGEAPFGDSYQLNSKNNGPYGDATWQELLPYLQQTFRIEQDGDGFFTTGCSTGGWVSLALQIYQPELFNGAWSFSADPVDFSAFQLVDIYKDANAFVSEHGPLRPSAREQDGEVVFTIKDEAAMESALAIDGNFVRSSGQWGAWMALFSPRGSDGLPMPLWDGEGVINRELANTWRQWDLRWYLETNWRNVGPALAGKLHLYMGEMDDYYLNNAMRRFEDMLTARTNPESDAKFHWQPRGGHCDSSAGEMLQTVLPQALERWQAAKQ</sequence>
<comment type="caution">
    <text evidence="1">The sequence shown here is derived from an EMBL/GenBank/DDBJ whole genome shotgun (WGS) entry which is preliminary data.</text>
</comment>
<dbReference type="Proteomes" id="UP001409585">
    <property type="component" value="Unassembled WGS sequence"/>
</dbReference>
<accession>A0AAV3U388</accession>
<dbReference type="RefSeq" id="WP_345422120.1">
    <property type="nucleotide sequence ID" value="NZ_AP031496.1"/>
</dbReference>
<dbReference type="GO" id="GO:0016787">
    <property type="term" value="F:hydrolase activity"/>
    <property type="evidence" value="ECO:0007669"/>
    <property type="project" value="UniProtKB-KW"/>
</dbReference>
<dbReference type="InterPro" id="IPR029058">
    <property type="entry name" value="AB_hydrolase_fold"/>
</dbReference>
<keyword evidence="1" id="KW-0378">Hydrolase</keyword>
<dbReference type="EMBL" id="BAABLX010000022">
    <property type="protein sequence ID" value="GAA4944095.1"/>
    <property type="molecule type" value="Genomic_DNA"/>
</dbReference>
<keyword evidence="2" id="KW-1185">Reference proteome</keyword>
<dbReference type="AlphaFoldDB" id="A0AAV3U388"/>
<dbReference type="PANTHER" id="PTHR48098">
    <property type="entry name" value="ENTEROCHELIN ESTERASE-RELATED"/>
    <property type="match status" value="1"/>
</dbReference>
<organism evidence="1 2">
    <name type="scientific">Halioxenophilus aromaticivorans</name>
    <dbReference type="NCBI Taxonomy" id="1306992"/>
    <lineage>
        <taxon>Bacteria</taxon>
        <taxon>Pseudomonadati</taxon>
        <taxon>Pseudomonadota</taxon>
        <taxon>Gammaproteobacteria</taxon>
        <taxon>Alteromonadales</taxon>
        <taxon>Alteromonadaceae</taxon>
        <taxon>Halioxenophilus</taxon>
    </lineage>
</organism>
<dbReference type="PANTHER" id="PTHR48098:SF3">
    <property type="entry name" value="IRON(III) ENTEROBACTIN ESTERASE"/>
    <property type="match status" value="1"/>
</dbReference>
<dbReference type="SUPFAM" id="SSF53474">
    <property type="entry name" value="alpha/beta-Hydrolases"/>
    <property type="match status" value="1"/>
</dbReference>
<gene>
    <name evidence="1" type="ORF">GCM10025791_23730</name>
</gene>
<reference evidence="2" key="1">
    <citation type="journal article" date="2019" name="Int. J. Syst. Evol. Microbiol.">
        <title>The Global Catalogue of Microorganisms (GCM) 10K type strain sequencing project: providing services to taxonomists for standard genome sequencing and annotation.</title>
        <authorList>
            <consortium name="The Broad Institute Genomics Platform"/>
            <consortium name="The Broad Institute Genome Sequencing Center for Infectious Disease"/>
            <person name="Wu L."/>
            <person name="Ma J."/>
        </authorList>
    </citation>
    <scope>NUCLEOTIDE SEQUENCE [LARGE SCALE GENOMIC DNA]</scope>
    <source>
        <strain evidence="2">JCM 19134</strain>
    </source>
</reference>
<name>A0AAV3U388_9ALTE</name>
<proteinExistence type="predicted"/>
<dbReference type="Gene3D" id="3.40.50.1820">
    <property type="entry name" value="alpha/beta hydrolase"/>
    <property type="match status" value="1"/>
</dbReference>
<dbReference type="Pfam" id="PF00756">
    <property type="entry name" value="Esterase"/>
    <property type="match status" value="1"/>
</dbReference>
<evidence type="ECO:0000313" key="2">
    <source>
        <dbReference type="Proteomes" id="UP001409585"/>
    </source>
</evidence>
<dbReference type="InterPro" id="IPR000801">
    <property type="entry name" value="Esterase-like"/>
</dbReference>